<name>A0ABN7USC4_GIGMA</name>
<comment type="caution">
    <text evidence="1">The sequence shown here is derived from an EMBL/GenBank/DDBJ whole genome shotgun (WGS) entry which is preliminary data.</text>
</comment>
<sequence length="44" mass="4932">MNNFTEMVLSKGLRDVVHQLNRSFDGVGIKLEKLVKLFSPASLV</sequence>
<organism evidence="1 2">
    <name type="scientific">Gigaspora margarita</name>
    <dbReference type="NCBI Taxonomy" id="4874"/>
    <lineage>
        <taxon>Eukaryota</taxon>
        <taxon>Fungi</taxon>
        <taxon>Fungi incertae sedis</taxon>
        <taxon>Mucoromycota</taxon>
        <taxon>Glomeromycotina</taxon>
        <taxon>Glomeromycetes</taxon>
        <taxon>Diversisporales</taxon>
        <taxon>Gigasporaceae</taxon>
        <taxon>Gigaspora</taxon>
    </lineage>
</organism>
<proteinExistence type="predicted"/>
<evidence type="ECO:0000313" key="2">
    <source>
        <dbReference type="Proteomes" id="UP000789901"/>
    </source>
</evidence>
<accession>A0ABN7USC4</accession>
<evidence type="ECO:0000313" key="1">
    <source>
        <dbReference type="EMBL" id="CAG8665094.1"/>
    </source>
</evidence>
<dbReference type="EMBL" id="CAJVQB010005573">
    <property type="protein sequence ID" value="CAG8665094.1"/>
    <property type="molecule type" value="Genomic_DNA"/>
</dbReference>
<gene>
    <name evidence="1" type="ORF">GMARGA_LOCUS10103</name>
</gene>
<reference evidence="1 2" key="1">
    <citation type="submission" date="2021-06" db="EMBL/GenBank/DDBJ databases">
        <authorList>
            <person name="Kallberg Y."/>
            <person name="Tangrot J."/>
            <person name="Rosling A."/>
        </authorList>
    </citation>
    <scope>NUCLEOTIDE SEQUENCE [LARGE SCALE GENOMIC DNA]</scope>
    <source>
        <strain evidence="1 2">120-4 pot B 10/14</strain>
    </source>
</reference>
<dbReference type="Proteomes" id="UP000789901">
    <property type="component" value="Unassembled WGS sequence"/>
</dbReference>
<keyword evidence="2" id="KW-1185">Reference proteome</keyword>
<protein>
    <submittedName>
        <fullName evidence="1">36354_t:CDS:1</fullName>
    </submittedName>
</protein>